<dbReference type="InterPro" id="IPR002129">
    <property type="entry name" value="PyrdxlP-dep_de-COase"/>
</dbReference>
<keyword evidence="10" id="KW-1185">Reference proteome</keyword>
<dbReference type="STRING" id="380248.SAMN05216251_1364"/>
<gene>
    <name evidence="9" type="ORF">SAMN05216251_1364</name>
</gene>
<dbReference type="PANTHER" id="PTHR46101">
    <property type="match status" value="1"/>
</dbReference>
<dbReference type="EMBL" id="FONG01000036">
    <property type="protein sequence ID" value="SFF90706.1"/>
    <property type="molecule type" value="Genomic_DNA"/>
</dbReference>
<comment type="similarity">
    <text evidence="2 7">Belongs to the group II decarboxylase family.</text>
</comment>
<evidence type="ECO:0000256" key="8">
    <source>
        <dbReference type="SAM" id="MobiDB-lite"/>
    </source>
</evidence>
<accession>A0A1I2MMV5</accession>
<proteinExistence type="inferred from homology"/>
<dbReference type="Gene3D" id="3.40.640.10">
    <property type="entry name" value="Type I PLP-dependent aspartate aminotransferase-like (Major domain)"/>
    <property type="match status" value="1"/>
</dbReference>
<evidence type="ECO:0000256" key="5">
    <source>
        <dbReference type="ARBA" id="ARBA00023239"/>
    </source>
</evidence>
<dbReference type="SUPFAM" id="SSF53383">
    <property type="entry name" value="PLP-dependent transferases"/>
    <property type="match status" value="1"/>
</dbReference>
<evidence type="ECO:0000256" key="6">
    <source>
        <dbReference type="PIRSR" id="PIRSR602129-50"/>
    </source>
</evidence>
<dbReference type="GO" id="GO:0030170">
    <property type="term" value="F:pyridoxal phosphate binding"/>
    <property type="evidence" value="ECO:0007669"/>
    <property type="project" value="InterPro"/>
</dbReference>
<reference evidence="9 10" key="1">
    <citation type="submission" date="2016-10" db="EMBL/GenBank/DDBJ databases">
        <authorList>
            <person name="de Groot N.N."/>
        </authorList>
    </citation>
    <scope>NUCLEOTIDE SEQUENCE [LARGE SCALE GENOMIC DNA]</scope>
    <source>
        <strain evidence="9 10">CGMCC 4.3510</strain>
    </source>
</reference>
<dbReference type="AlphaFoldDB" id="A0A1I2MMV5"/>
<dbReference type="GO" id="GO:0004058">
    <property type="term" value="F:aromatic-L-amino-acid decarboxylase activity"/>
    <property type="evidence" value="ECO:0007669"/>
    <property type="project" value="UniProtKB-ARBA"/>
</dbReference>
<feature type="modified residue" description="N6-(pyridoxal phosphate)lysine" evidence="6">
    <location>
        <position position="264"/>
    </location>
</feature>
<dbReference type="Pfam" id="PF00282">
    <property type="entry name" value="Pyridoxal_deC"/>
    <property type="match status" value="1"/>
</dbReference>
<name>A0A1I2MMV5_9ACTN</name>
<protein>
    <submittedName>
        <fullName evidence="9">L-histidine carboxy-lyase (Histamine-forming)</fullName>
    </submittedName>
</protein>
<evidence type="ECO:0000256" key="3">
    <source>
        <dbReference type="ARBA" id="ARBA00022793"/>
    </source>
</evidence>
<evidence type="ECO:0000256" key="1">
    <source>
        <dbReference type="ARBA" id="ARBA00001933"/>
    </source>
</evidence>
<evidence type="ECO:0000256" key="4">
    <source>
        <dbReference type="ARBA" id="ARBA00022898"/>
    </source>
</evidence>
<organism evidence="9 10">
    <name type="scientific">Actinacidiphila alni</name>
    <dbReference type="NCBI Taxonomy" id="380248"/>
    <lineage>
        <taxon>Bacteria</taxon>
        <taxon>Bacillati</taxon>
        <taxon>Actinomycetota</taxon>
        <taxon>Actinomycetes</taxon>
        <taxon>Kitasatosporales</taxon>
        <taxon>Streptomycetaceae</taxon>
        <taxon>Actinacidiphila</taxon>
    </lineage>
</organism>
<keyword evidence="3" id="KW-0210">Decarboxylase</keyword>
<comment type="cofactor">
    <cofactor evidence="1 6 7">
        <name>pyridoxal 5'-phosphate</name>
        <dbReference type="ChEBI" id="CHEBI:597326"/>
    </cofactor>
</comment>
<dbReference type="Proteomes" id="UP000199323">
    <property type="component" value="Unassembled WGS sequence"/>
</dbReference>
<evidence type="ECO:0000256" key="7">
    <source>
        <dbReference type="RuleBase" id="RU000382"/>
    </source>
</evidence>
<keyword evidence="4 6" id="KW-0663">Pyridoxal phosphate</keyword>
<evidence type="ECO:0000313" key="10">
    <source>
        <dbReference type="Proteomes" id="UP000199323"/>
    </source>
</evidence>
<dbReference type="GO" id="GO:0019752">
    <property type="term" value="P:carboxylic acid metabolic process"/>
    <property type="evidence" value="ECO:0007669"/>
    <property type="project" value="InterPro"/>
</dbReference>
<sequence length="416" mass="43511">MSSNPALPEKNVTTNDTTAPTTAAFETGRVGRIGIGPADRSETDATIGAFTDWLLAEEPHIAGFPGNLSFDYSRYGALLATLCNSVGDPGSPDASGVGGKTFERRILEFLTDFTRGDRDHTYGYLTSGASEANLFGLLTARTTLPRAPVYVTAATHYSVTKAARILRMDVVQVPMLADDTMDPGALAYRTAARRGGAIVVATTGTTMLGSTDDLPALRQAAAASGPVYVHVDGALGGWITPFEAGVSVSDFSAGADSIALSAHKWPGHPLPTGIALARRHLVSAVAAGEYIGATDHTMACSRSGTAAVILWAALRGLGYHGLRRMTENALAVAEHLHTRLTALGLGAQRHGITVSFALPPSHAGWDALRARWHLPAQHRGGVLLTHVITVPHLGYGQVDELADDVAAVLARNGGAR</sequence>
<dbReference type="InterPro" id="IPR015421">
    <property type="entry name" value="PyrdxlP-dep_Trfase_major"/>
</dbReference>
<dbReference type="InterPro" id="IPR015424">
    <property type="entry name" value="PyrdxlP-dep_Trfase"/>
</dbReference>
<dbReference type="InterPro" id="IPR051151">
    <property type="entry name" value="Group_II_Decarboxylase"/>
</dbReference>
<evidence type="ECO:0000256" key="2">
    <source>
        <dbReference type="ARBA" id="ARBA00009533"/>
    </source>
</evidence>
<feature type="region of interest" description="Disordered" evidence="8">
    <location>
        <begin position="1"/>
        <end position="21"/>
    </location>
</feature>
<evidence type="ECO:0000313" key="9">
    <source>
        <dbReference type="EMBL" id="SFF90706.1"/>
    </source>
</evidence>
<dbReference type="PANTHER" id="PTHR46101:SF2">
    <property type="entry name" value="SERINE DECARBOXYLASE"/>
    <property type="match status" value="1"/>
</dbReference>
<keyword evidence="5 7" id="KW-0456">Lyase</keyword>